<keyword evidence="4" id="KW-0378">Hydrolase</keyword>
<dbReference type="EMBL" id="FNAK01000007">
    <property type="protein sequence ID" value="SDE48868.1"/>
    <property type="molecule type" value="Genomic_DNA"/>
</dbReference>
<dbReference type="CDD" id="cd03426">
    <property type="entry name" value="NUDIX_CoAse_Nudt7"/>
    <property type="match status" value="1"/>
</dbReference>
<name>A0A1G7DB39_9PROT</name>
<dbReference type="Gene3D" id="3.90.79.10">
    <property type="entry name" value="Nucleoside Triphosphate Pyrophosphohydrolase"/>
    <property type="match status" value="1"/>
</dbReference>
<dbReference type="Proteomes" id="UP000183685">
    <property type="component" value="Unassembled WGS sequence"/>
</dbReference>
<gene>
    <name evidence="8" type="ORF">SAMN04488071_3035</name>
</gene>
<comment type="cofactor">
    <cofactor evidence="1">
        <name>Mn(2+)</name>
        <dbReference type="ChEBI" id="CHEBI:29035"/>
    </cofactor>
</comment>
<dbReference type="AlphaFoldDB" id="A0A1G7DB39"/>
<organism evidence="8 9">
    <name type="scientific">Kordiimonas lacus</name>
    <dbReference type="NCBI Taxonomy" id="637679"/>
    <lineage>
        <taxon>Bacteria</taxon>
        <taxon>Pseudomonadati</taxon>
        <taxon>Pseudomonadota</taxon>
        <taxon>Alphaproteobacteria</taxon>
        <taxon>Kordiimonadales</taxon>
        <taxon>Kordiimonadaceae</taxon>
        <taxon>Kordiimonas</taxon>
    </lineage>
</organism>
<evidence type="ECO:0000256" key="4">
    <source>
        <dbReference type="ARBA" id="ARBA00022801"/>
    </source>
</evidence>
<dbReference type="RefSeq" id="WP_068305076.1">
    <property type="nucleotide sequence ID" value="NZ_DAIOMO010000006.1"/>
</dbReference>
<dbReference type="NCBIfam" id="NF007980">
    <property type="entry name" value="PRK10707.1"/>
    <property type="match status" value="1"/>
</dbReference>
<dbReference type="InterPro" id="IPR000086">
    <property type="entry name" value="NUDIX_hydrolase_dom"/>
</dbReference>
<keyword evidence="6" id="KW-0464">Manganese</keyword>
<evidence type="ECO:0000256" key="3">
    <source>
        <dbReference type="ARBA" id="ARBA00022723"/>
    </source>
</evidence>
<accession>A0A1G7DB39</accession>
<dbReference type="PANTHER" id="PTHR12992:SF11">
    <property type="entry name" value="MITOCHONDRIAL COENZYME A DIPHOSPHATASE NUDT8"/>
    <property type="match status" value="1"/>
</dbReference>
<reference evidence="8 9" key="1">
    <citation type="submission" date="2016-10" db="EMBL/GenBank/DDBJ databases">
        <authorList>
            <person name="de Groot N.N."/>
        </authorList>
    </citation>
    <scope>NUCLEOTIDE SEQUENCE [LARGE SCALE GENOMIC DNA]</scope>
    <source>
        <strain evidence="8 9">CGMCC 1.9109</strain>
    </source>
</reference>
<evidence type="ECO:0000256" key="5">
    <source>
        <dbReference type="ARBA" id="ARBA00022842"/>
    </source>
</evidence>
<dbReference type="GO" id="GO:0046872">
    <property type="term" value="F:metal ion binding"/>
    <property type="evidence" value="ECO:0007669"/>
    <property type="project" value="UniProtKB-KW"/>
</dbReference>
<keyword evidence="9" id="KW-1185">Reference proteome</keyword>
<evidence type="ECO:0000313" key="8">
    <source>
        <dbReference type="EMBL" id="SDE48868.1"/>
    </source>
</evidence>
<comment type="cofactor">
    <cofactor evidence="2">
        <name>Mg(2+)</name>
        <dbReference type="ChEBI" id="CHEBI:18420"/>
    </cofactor>
</comment>
<dbReference type="PROSITE" id="PS51462">
    <property type="entry name" value="NUDIX"/>
    <property type="match status" value="1"/>
</dbReference>
<evidence type="ECO:0000256" key="1">
    <source>
        <dbReference type="ARBA" id="ARBA00001936"/>
    </source>
</evidence>
<evidence type="ECO:0000313" key="9">
    <source>
        <dbReference type="Proteomes" id="UP000183685"/>
    </source>
</evidence>
<evidence type="ECO:0000256" key="6">
    <source>
        <dbReference type="ARBA" id="ARBA00023211"/>
    </source>
</evidence>
<keyword evidence="5" id="KW-0460">Magnesium</keyword>
<protein>
    <submittedName>
        <fullName evidence="8">NUDIX domain-containing protein</fullName>
    </submittedName>
</protein>
<dbReference type="Pfam" id="PF00293">
    <property type="entry name" value="NUDIX"/>
    <property type="match status" value="1"/>
</dbReference>
<dbReference type="GO" id="GO:0010945">
    <property type="term" value="F:coenzyme A diphosphatase activity"/>
    <property type="evidence" value="ECO:0007669"/>
    <property type="project" value="InterPro"/>
</dbReference>
<proteinExistence type="predicted"/>
<dbReference type="OrthoDB" id="9802805at2"/>
<dbReference type="STRING" id="637679.GCA_001550055_02270"/>
<keyword evidence="3" id="KW-0479">Metal-binding</keyword>
<dbReference type="InterPro" id="IPR045121">
    <property type="entry name" value="CoAse"/>
</dbReference>
<evidence type="ECO:0000259" key="7">
    <source>
        <dbReference type="PROSITE" id="PS51462"/>
    </source>
</evidence>
<evidence type="ECO:0000256" key="2">
    <source>
        <dbReference type="ARBA" id="ARBA00001946"/>
    </source>
</evidence>
<dbReference type="PANTHER" id="PTHR12992">
    <property type="entry name" value="NUDIX HYDROLASE"/>
    <property type="match status" value="1"/>
</dbReference>
<feature type="domain" description="Nudix hydrolase" evidence="7">
    <location>
        <begin position="39"/>
        <end position="170"/>
    </location>
</feature>
<dbReference type="SUPFAM" id="SSF55811">
    <property type="entry name" value="Nudix"/>
    <property type="match status" value="1"/>
</dbReference>
<dbReference type="InterPro" id="IPR015797">
    <property type="entry name" value="NUDIX_hydrolase-like_dom_sf"/>
</dbReference>
<sequence length="207" mass="22929">MRNWLADALSEGNPAARGRRSDYDLNRDAKLLEQQGKSIRDAAVLVPVVNHPGEPTILLTKRTDHLTKHAGQVSFPGGKVDEGDADAVAAALREAHEEVGLEPNHVEVCGFLDTYRTGTGFEIVPVVGLVQPGFKLTLQESEVQAAFEVPLHFLLDRNNHQRESAMWQGIRREYYAMPYGDYFIWGATAAMLVNLCDVMEAVRENAT</sequence>